<dbReference type="EMBL" id="FODS01000017">
    <property type="protein sequence ID" value="SEO96590.1"/>
    <property type="molecule type" value="Genomic_DNA"/>
</dbReference>
<evidence type="ECO:0000313" key="3">
    <source>
        <dbReference type="Proteomes" id="UP000198893"/>
    </source>
</evidence>
<keyword evidence="3" id="KW-1185">Reference proteome</keyword>
<evidence type="ECO:0000256" key="1">
    <source>
        <dbReference type="SAM" id="MobiDB-lite"/>
    </source>
</evidence>
<sequence length="54" mass="5852">MTKDKRTFLVDGYQPKPKLVARGYQAQGAGKTNGNSHPPKLPKTESAVKKPKAS</sequence>
<feature type="region of interest" description="Disordered" evidence="1">
    <location>
        <begin position="22"/>
        <end position="54"/>
    </location>
</feature>
<dbReference type="STRING" id="569882.SAMN04490248_11785"/>
<dbReference type="RefSeq" id="WP_175483251.1">
    <property type="nucleotide sequence ID" value="NZ_FODS01000017.1"/>
</dbReference>
<dbReference type="Proteomes" id="UP000198893">
    <property type="component" value="Unassembled WGS sequence"/>
</dbReference>
<organism evidence="2 3">
    <name type="scientific">Salinihabitans flavidus</name>
    <dbReference type="NCBI Taxonomy" id="569882"/>
    <lineage>
        <taxon>Bacteria</taxon>
        <taxon>Pseudomonadati</taxon>
        <taxon>Pseudomonadota</taxon>
        <taxon>Alphaproteobacteria</taxon>
        <taxon>Rhodobacterales</taxon>
        <taxon>Roseobacteraceae</taxon>
        <taxon>Salinihabitans</taxon>
    </lineage>
</organism>
<reference evidence="2 3" key="1">
    <citation type="submission" date="2016-10" db="EMBL/GenBank/DDBJ databases">
        <authorList>
            <person name="de Groot N.N."/>
        </authorList>
    </citation>
    <scope>NUCLEOTIDE SEQUENCE [LARGE SCALE GENOMIC DNA]</scope>
    <source>
        <strain evidence="2 3">DSM 27842</strain>
    </source>
</reference>
<gene>
    <name evidence="2" type="ORF">SAMN04490248_11785</name>
</gene>
<dbReference type="AlphaFoldDB" id="A0A1H8U009"/>
<accession>A0A1H8U009</accession>
<protein>
    <submittedName>
        <fullName evidence="2">Uncharacterized protein</fullName>
    </submittedName>
</protein>
<proteinExistence type="predicted"/>
<evidence type="ECO:0000313" key="2">
    <source>
        <dbReference type="EMBL" id="SEO96590.1"/>
    </source>
</evidence>
<name>A0A1H8U009_9RHOB</name>